<evidence type="ECO:0000256" key="1">
    <source>
        <dbReference type="ARBA" id="ARBA00009477"/>
    </source>
</evidence>
<dbReference type="Gene3D" id="1.10.287.470">
    <property type="entry name" value="Helix hairpin bin"/>
    <property type="match status" value="1"/>
</dbReference>
<dbReference type="RefSeq" id="WP_093309398.1">
    <property type="nucleotide sequence ID" value="NZ_FNYH01000006.1"/>
</dbReference>
<keyword evidence="3" id="KW-0812">Transmembrane</keyword>
<proteinExistence type="inferred from homology"/>
<dbReference type="Gene3D" id="2.40.30.170">
    <property type="match status" value="1"/>
</dbReference>
<name>A0A1H6S7L8_9GAMM</name>
<evidence type="ECO:0000313" key="5">
    <source>
        <dbReference type="Proteomes" id="UP000242999"/>
    </source>
</evidence>
<dbReference type="OrthoDB" id="5730196at2"/>
<keyword evidence="2" id="KW-0175">Coiled coil</keyword>
<dbReference type="NCBIfam" id="TIGR01730">
    <property type="entry name" value="RND_mfp"/>
    <property type="match status" value="1"/>
</dbReference>
<comment type="similarity">
    <text evidence="1">Belongs to the membrane fusion protein (MFP) (TC 8.A.1) family.</text>
</comment>
<dbReference type="SUPFAM" id="SSF111369">
    <property type="entry name" value="HlyD-like secretion proteins"/>
    <property type="match status" value="1"/>
</dbReference>
<evidence type="ECO:0000256" key="3">
    <source>
        <dbReference type="SAM" id="Phobius"/>
    </source>
</evidence>
<gene>
    <name evidence="4" type="ORF">SAMN05421831_10653</name>
</gene>
<dbReference type="EMBL" id="FNYH01000006">
    <property type="protein sequence ID" value="SEI64108.1"/>
    <property type="molecule type" value="Genomic_DNA"/>
</dbReference>
<keyword evidence="3" id="KW-1133">Transmembrane helix</keyword>
<accession>A0A1H6S7L8</accession>
<dbReference type="Gene3D" id="2.40.50.100">
    <property type="match status" value="1"/>
</dbReference>
<reference evidence="5" key="1">
    <citation type="submission" date="2016-10" db="EMBL/GenBank/DDBJ databases">
        <authorList>
            <person name="Varghese N."/>
            <person name="Submissions S."/>
        </authorList>
    </citation>
    <scope>NUCLEOTIDE SEQUENCE [LARGE SCALE GENOMIC DNA]</scope>
    <source>
        <strain evidence="5">DSM 7165</strain>
    </source>
</reference>
<sequence length="390" mass="43712">MHQATGQRRKRYWLPWLVLSVFVSISYFLLQNPPKITRQSQAKIPAVSVQVQALQPQDYQVALSWPAQVQAAQQTRLKAQVGGRIVAVSENWHSGAQVEAGEVLLHLETSEYALALAQAQAAWARARQTLDELKAQSEDAQAGWENLGRSGIAPKRIRLQLQIETAQAELVAAKAAVEVAQLNLERTQIRAPYAGRLYEVTVDLADTLSTQEVLASLYRTDKMRVHFNLRLQEETWLPEAGTVWQVRDPDTQHTWSAHLQYIEPQIEPNTQTLQAVLILTQAANPQVPLPRLQQQVQVQVASRPLQQVWVVPSAYLHEDTFIYLVREQVLIKHPIQVLWKGPQEAVIADLATYQTQLTPGDLMVVSPLGQVTTGMPVQLATTDVERGNQP</sequence>
<dbReference type="GO" id="GO:1990281">
    <property type="term" value="C:efflux pump complex"/>
    <property type="evidence" value="ECO:0007669"/>
    <property type="project" value="TreeGrafter"/>
</dbReference>
<feature type="coiled-coil region" evidence="2">
    <location>
        <begin position="116"/>
        <end position="183"/>
    </location>
</feature>
<keyword evidence="3" id="KW-0472">Membrane</keyword>
<dbReference type="InterPro" id="IPR006143">
    <property type="entry name" value="RND_pump_MFP"/>
</dbReference>
<dbReference type="Proteomes" id="UP000242999">
    <property type="component" value="Unassembled WGS sequence"/>
</dbReference>
<dbReference type="GO" id="GO:0015562">
    <property type="term" value="F:efflux transmembrane transporter activity"/>
    <property type="evidence" value="ECO:0007669"/>
    <property type="project" value="TreeGrafter"/>
</dbReference>
<evidence type="ECO:0000256" key="2">
    <source>
        <dbReference type="SAM" id="Coils"/>
    </source>
</evidence>
<protein>
    <submittedName>
        <fullName evidence="4">RND family efflux transporter, MFP subunit</fullName>
    </submittedName>
</protein>
<dbReference type="STRING" id="64971.SAMN05421831_10653"/>
<keyword evidence="5" id="KW-1185">Reference proteome</keyword>
<dbReference type="AlphaFoldDB" id="A0A1H6S7L8"/>
<feature type="transmembrane region" description="Helical" evidence="3">
    <location>
        <begin position="12"/>
        <end position="30"/>
    </location>
</feature>
<evidence type="ECO:0000313" key="4">
    <source>
        <dbReference type="EMBL" id="SEI64108.1"/>
    </source>
</evidence>
<dbReference type="PANTHER" id="PTHR30469">
    <property type="entry name" value="MULTIDRUG RESISTANCE PROTEIN MDTA"/>
    <property type="match status" value="1"/>
</dbReference>
<organism evidence="4 5">
    <name type="scientific">Allopseudospirillum japonicum</name>
    <dbReference type="NCBI Taxonomy" id="64971"/>
    <lineage>
        <taxon>Bacteria</taxon>
        <taxon>Pseudomonadati</taxon>
        <taxon>Pseudomonadota</taxon>
        <taxon>Gammaproteobacteria</taxon>
        <taxon>Oceanospirillales</taxon>
        <taxon>Oceanospirillaceae</taxon>
        <taxon>Allopseudospirillum</taxon>
    </lineage>
</organism>